<proteinExistence type="predicted"/>
<gene>
    <name evidence="2" type="ORF">E0486_14070</name>
</gene>
<evidence type="ECO:0000256" key="1">
    <source>
        <dbReference type="SAM" id="Phobius"/>
    </source>
</evidence>
<evidence type="ECO:0000313" key="2">
    <source>
        <dbReference type="EMBL" id="TCZ68405.1"/>
    </source>
</evidence>
<feature type="transmembrane region" description="Helical" evidence="1">
    <location>
        <begin position="56"/>
        <end position="77"/>
    </location>
</feature>
<dbReference type="EMBL" id="SKFH01000027">
    <property type="protein sequence ID" value="TCZ68405.1"/>
    <property type="molecule type" value="Genomic_DNA"/>
</dbReference>
<keyword evidence="3" id="KW-1185">Reference proteome</keyword>
<dbReference type="OrthoDB" id="1448850at2"/>
<name>A0A4R4DWE1_9BACT</name>
<feature type="transmembrane region" description="Helical" evidence="1">
    <location>
        <begin position="20"/>
        <end position="44"/>
    </location>
</feature>
<protein>
    <submittedName>
        <fullName evidence="2">Uncharacterized protein</fullName>
    </submittedName>
</protein>
<reference evidence="2 3" key="1">
    <citation type="submission" date="2019-03" db="EMBL/GenBank/DDBJ databases">
        <authorList>
            <person name="Kim M.K.M."/>
        </authorList>
    </citation>
    <scope>NUCLEOTIDE SEQUENCE [LARGE SCALE GENOMIC DNA]</scope>
    <source>
        <strain evidence="2 3">17J68-15</strain>
    </source>
</reference>
<keyword evidence="1" id="KW-1133">Transmembrane helix</keyword>
<keyword evidence="1" id="KW-0812">Transmembrane</keyword>
<dbReference type="Proteomes" id="UP000295164">
    <property type="component" value="Unassembled WGS sequence"/>
</dbReference>
<dbReference type="AlphaFoldDB" id="A0A4R4DWE1"/>
<dbReference type="RefSeq" id="WP_131852878.1">
    <property type="nucleotide sequence ID" value="NZ_SKFH01000027.1"/>
</dbReference>
<accession>A0A4R4DWE1</accession>
<comment type="caution">
    <text evidence="2">The sequence shown here is derived from an EMBL/GenBank/DDBJ whole genome shotgun (WGS) entry which is preliminary data.</text>
</comment>
<organism evidence="2 3">
    <name type="scientific">Flaviaesturariibacter aridisoli</name>
    <dbReference type="NCBI Taxonomy" id="2545761"/>
    <lineage>
        <taxon>Bacteria</taxon>
        <taxon>Pseudomonadati</taxon>
        <taxon>Bacteroidota</taxon>
        <taxon>Chitinophagia</taxon>
        <taxon>Chitinophagales</taxon>
        <taxon>Chitinophagaceae</taxon>
        <taxon>Flaviaestuariibacter</taxon>
    </lineage>
</organism>
<feature type="transmembrane region" description="Helical" evidence="1">
    <location>
        <begin position="97"/>
        <end position="116"/>
    </location>
</feature>
<evidence type="ECO:0000313" key="3">
    <source>
        <dbReference type="Proteomes" id="UP000295164"/>
    </source>
</evidence>
<keyword evidence="1" id="KW-0472">Membrane</keyword>
<sequence length="126" mass="14325">MEYATRCYIELDLIGMVFQSLYALVLIGITILCCAIVGLPLRLVPKIANWWKGRQVIPLCGIGVAALLLWLSILPGFSVKAWVEEYGEHFQAQIPNFKLFASGWVLLAFCMIHLYPKEVLETIRRK</sequence>